<name>A0AAP9YGX0_9GAMM</name>
<dbReference type="AlphaFoldDB" id="A0AAP9YGX0"/>
<protein>
    <submittedName>
        <fullName evidence="2">Uncharacterized protein</fullName>
    </submittedName>
</protein>
<dbReference type="Proteomes" id="UP000596192">
    <property type="component" value="Chromosome"/>
</dbReference>
<gene>
    <name evidence="2" type="ORF">GKQ51_16860</name>
</gene>
<feature type="region of interest" description="Disordered" evidence="1">
    <location>
        <begin position="1"/>
        <end position="21"/>
    </location>
</feature>
<reference evidence="2 3" key="1">
    <citation type="submission" date="2020-12" db="EMBL/GenBank/DDBJ databases">
        <title>Genomic Analysis and Response surface optimization of nitrogen-fixing conditions for A. chroococcum strain HR1, Isolation from rhizosphere soil.</title>
        <authorList>
            <person name="Li J."/>
            <person name="Yang H."/>
            <person name="Liu H."/>
            <person name="Wang C."/>
            <person name="Tian Y."/>
            <person name="Lu X.Y."/>
        </authorList>
    </citation>
    <scope>NUCLEOTIDE SEQUENCE [LARGE SCALE GENOMIC DNA]</scope>
    <source>
        <strain evidence="2 3">HR1</strain>
    </source>
</reference>
<proteinExistence type="predicted"/>
<evidence type="ECO:0000256" key="1">
    <source>
        <dbReference type="SAM" id="MobiDB-lite"/>
    </source>
</evidence>
<accession>A0AAP9YGX0</accession>
<sequence length="95" mass="10806">MEPPRWRTRGSQQVNKRDRASGSSWELCRALGCQEGFLIRPAELIRKPKGMHWRTFGQKIEQLKRVDARALEDAAAMLASIERGVKIAEVALSRC</sequence>
<dbReference type="EMBL" id="CP066310">
    <property type="protein sequence ID" value="QQE90961.1"/>
    <property type="molecule type" value="Genomic_DNA"/>
</dbReference>
<evidence type="ECO:0000313" key="3">
    <source>
        <dbReference type="Proteomes" id="UP000596192"/>
    </source>
</evidence>
<organism evidence="2 3">
    <name type="scientific">Azotobacter chroococcum</name>
    <dbReference type="NCBI Taxonomy" id="353"/>
    <lineage>
        <taxon>Bacteria</taxon>
        <taxon>Pseudomonadati</taxon>
        <taxon>Pseudomonadota</taxon>
        <taxon>Gammaproteobacteria</taxon>
        <taxon>Pseudomonadales</taxon>
        <taxon>Pseudomonadaceae</taxon>
        <taxon>Azotobacter</taxon>
    </lineage>
</organism>
<evidence type="ECO:0000313" key="2">
    <source>
        <dbReference type="EMBL" id="QQE90961.1"/>
    </source>
</evidence>